<dbReference type="EMBL" id="GGEC01058244">
    <property type="protein sequence ID" value="MBX38728.1"/>
    <property type="molecule type" value="Transcribed_RNA"/>
</dbReference>
<keyword evidence="1" id="KW-0472">Membrane</keyword>
<feature type="transmembrane region" description="Helical" evidence="1">
    <location>
        <begin position="12"/>
        <end position="38"/>
    </location>
</feature>
<evidence type="ECO:0000256" key="1">
    <source>
        <dbReference type="SAM" id="Phobius"/>
    </source>
</evidence>
<accession>A0A2P2N8A7</accession>
<reference evidence="2" key="1">
    <citation type="submission" date="2018-02" db="EMBL/GenBank/DDBJ databases">
        <title>Rhizophora mucronata_Transcriptome.</title>
        <authorList>
            <person name="Meera S.P."/>
            <person name="Sreeshan A."/>
            <person name="Augustine A."/>
        </authorList>
    </citation>
    <scope>NUCLEOTIDE SEQUENCE</scope>
    <source>
        <tissue evidence="2">Leaf</tissue>
    </source>
</reference>
<protein>
    <submittedName>
        <fullName evidence="2">Uncharacterized protein</fullName>
    </submittedName>
</protein>
<evidence type="ECO:0000313" key="2">
    <source>
        <dbReference type="EMBL" id="MBX38728.1"/>
    </source>
</evidence>
<name>A0A2P2N8A7_RHIMU</name>
<keyword evidence="1" id="KW-1133">Transmembrane helix</keyword>
<organism evidence="2">
    <name type="scientific">Rhizophora mucronata</name>
    <name type="common">Asiatic mangrove</name>
    <dbReference type="NCBI Taxonomy" id="61149"/>
    <lineage>
        <taxon>Eukaryota</taxon>
        <taxon>Viridiplantae</taxon>
        <taxon>Streptophyta</taxon>
        <taxon>Embryophyta</taxon>
        <taxon>Tracheophyta</taxon>
        <taxon>Spermatophyta</taxon>
        <taxon>Magnoliopsida</taxon>
        <taxon>eudicotyledons</taxon>
        <taxon>Gunneridae</taxon>
        <taxon>Pentapetalae</taxon>
        <taxon>rosids</taxon>
        <taxon>fabids</taxon>
        <taxon>Malpighiales</taxon>
        <taxon>Rhizophoraceae</taxon>
        <taxon>Rhizophora</taxon>
    </lineage>
</organism>
<dbReference type="AlphaFoldDB" id="A0A2P2N8A7"/>
<proteinExistence type="predicted"/>
<keyword evidence="1" id="KW-0812">Transmembrane</keyword>
<sequence>MCCCHAQTCRPGYACAFCISFFFIYKCIFGLIGIGYAVTQ</sequence>